<feature type="compositionally biased region" description="Basic residues" evidence="1">
    <location>
        <begin position="225"/>
        <end position="236"/>
    </location>
</feature>
<dbReference type="OrthoDB" id="515820at2759"/>
<evidence type="ECO:0000259" key="2">
    <source>
        <dbReference type="Pfam" id="PF17780"/>
    </source>
</evidence>
<keyword evidence="4" id="KW-1185">Reference proteome</keyword>
<dbReference type="EMBL" id="CAJHUC010000591">
    <property type="protein sequence ID" value="CAD7697017.1"/>
    <property type="molecule type" value="Genomic_DNA"/>
</dbReference>
<gene>
    <name evidence="3" type="ORF">OSTQU699_LOCUS2378</name>
</gene>
<name>A0A8S1IQF7_9CHLO</name>
<accession>A0A8S1IQF7</accession>
<feature type="region of interest" description="Disordered" evidence="1">
    <location>
        <begin position="71"/>
        <end position="110"/>
    </location>
</feature>
<evidence type="ECO:0000313" key="4">
    <source>
        <dbReference type="Proteomes" id="UP000708148"/>
    </source>
</evidence>
<organism evidence="3 4">
    <name type="scientific">Ostreobium quekettii</name>
    <dbReference type="NCBI Taxonomy" id="121088"/>
    <lineage>
        <taxon>Eukaryota</taxon>
        <taxon>Viridiplantae</taxon>
        <taxon>Chlorophyta</taxon>
        <taxon>core chlorophytes</taxon>
        <taxon>Ulvophyceae</taxon>
        <taxon>TCBD clade</taxon>
        <taxon>Bryopsidales</taxon>
        <taxon>Ostreobineae</taxon>
        <taxon>Ostreobiaceae</taxon>
        <taxon>Ostreobium</taxon>
    </lineage>
</organism>
<dbReference type="Pfam" id="PF17780">
    <property type="entry name" value="OCRE"/>
    <property type="match status" value="1"/>
</dbReference>
<feature type="domain" description="OCRE" evidence="2">
    <location>
        <begin position="390"/>
        <end position="428"/>
    </location>
</feature>
<dbReference type="PANTHER" id="PTHR13138:SF3">
    <property type="entry name" value="CD2 ANTIGEN CYTOPLASMIC TAIL-BINDING PROTEIN 2"/>
    <property type="match status" value="1"/>
</dbReference>
<feature type="compositionally biased region" description="Acidic residues" evidence="1">
    <location>
        <begin position="324"/>
        <end position="334"/>
    </location>
</feature>
<dbReference type="InterPro" id="IPR041591">
    <property type="entry name" value="OCRE"/>
</dbReference>
<comment type="caution">
    <text evidence="3">The sequence shown here is derived from an EMBL/GenBank/DDBJ whole genome shotgun (WGS) entry which is preliminary data.</text>
</comment>
<dbReference type="PANTHER" id="PTHR13138">
    <property type="entry name" value="PROTEIN LIN1"/>
    <property type="match status" value="1"/>
</dbReference>
<evidence type="ECO:0000256" key="1">
    <source>
        <dbReference type="SAM" id="MobiDB-lite"/>
    </source>
</evidence>
<sequence length="438" mass="46962">MGREKRVRFADTVDEIIPAPEAVCSSRHAASEGIAEDGWRATGPGREGEWCRAPGISPEVAIAERAARRRELEERDAEDGTAFLSDVRQAEEEYDDPPEDFNDGGIPIEPFHLKNERAEGYFDSDGHYVPNRADLDANDAWLDTLDNSSVWKKPAEDSMAEEQAAEVEMDEDDLQAYKKRLVDLLLPEETVLRALHRLGSQAAGPTVSDSAEIGAAGLGTETCGGKRKKPTPAKRRVPVENRAAFDKMTEYASLLLLHGDYNVYSQHKEEMERELQAKGVGRSSTGKDAGGASVEATPGARHRSMPPDPTLTNGAAAPPKAADSDVDMFGEDDASPSGPQEGAPSAGGPGAERQVASAEGGQSSEAPTRVPVPFGVLGEDEAMKGEGGYAGYAYDPSSGYYYNSDAGCYYDPGTGLLGDSGSGLWYRYVDGEYRLADS</sequence>
<reference evidence="3" key="1">
    <citation type="submission" date="2020-12" db="EMBL/GenBank/DDBJ databases">
        <authorList>
            <person name="Iha C."/>
        </authorList>
    </citation>
    <scope>NUCLEOTIDE SEQUENCE</scope>
</reference>
<proteinExistence type="predicted"/>
<feature type="region of interest" description="Disordered" evidence="1">
    <location>
        <begin position="216"/>
        <end position="240"/>
    </location>
</feature>
<feature type="compositionally biased region" description="Low complexity" evidence="1">
    <location>
        <begin position="335"/>
        <end position="344"/>
    </location>
</feature>
<feature type="region of interest" description="Disordered" evidence="1">
    <location>
        <begin position="272"/>
        <end position="374"/>
    </location>
</feature>
<dbReference type="GO" id="GO:0005682">
    <property type="term" value="C:U5 snRNP"/>
    <property type="evidence" value="ECO:0007669"/>
    <property type="project" value="InterPro"/>
</dbReference>
<feature type="compositionally biased region" description="Acidic residues" evidence="1">
    <location>
        <begin position="92"/>
        <end position="102"/>
    </location>
</feature>
<dbReference type="AlphaFoldDB" id="A0A8S1IQF7"/>
<protein>
    <recommendedName>
        <fullName evidence="2">OCRE domain-containing protein</fullName>
    </recommendedName>
</protein>
<feature type="region of interest" description="Disordered" evidence="1">
    <location>
        <begin position="26"/>
        <end position="53"/>
    </location>
</feature>
<dbReference type="InterPro" id="IPR039905">
    <property type="entry name" value="CD2BP2/Lin1"/>
</dbReference>
<dbReference type="Proteomes" id="UP000708148">
    <property type="component" value="Unassembled WGS sequence"/>
</dbReference>
<evidence type="ECO:0000313" key="3">
    <source>
        <dbReference type="EMBL" id="CAD7697017.1"/>
    </source>
</evidence>